<reference evidence="2" key="1">
    <citation type="submission" date="2020-01" db="EMBL/GenBank/DDBJ databases">
        <title>Insect and environment-associated Actinomycetes.</title>
        <authorList>
            <person name="Currrie C."/>
            <person name="Chevrette M."/>
            <person name="Carlson C."/>
            <person name="Stubbendieck R."/>
            <person name="Wendt-Pienkowski E."/>
        </authorList>
    </citation>
    <scope>NUCLEOTIDE SEQUENCE</scope>
    <source>
        <strain evidence="2">SID12501</strain>
    </source>
</reference>
<evidence type="ECO:0000313" key="2">
    <source>
        <dbReference type="EMBL" id="NEC90005.1"/>
    </source>
</evidence>
<protein>
    <recommendedName>
        <fullName evidence="3">Secreted protein</fullName>
    </recommendedName>
</protein>
<dbReference type="AlphaFoldDB" id="A0A6B3C029"/>
<organism evidence="2">
    <name type="scientific">Streptomyces sp. SID12501</name>
    <dbReference type="NCBI Taxonomy" id="2706042"/>
    <lineage>
        <taxon>Bacteria</taxon>
        <taxon>Bacillati</taxon>
        <taxon>Actinomycetota</taxon>
        <taxon>Actinomycetes</taxon>
        <taxon>Kitasatosporales</taxon>
        <taxon>Streptomycetaceae</taxon>
        <taxon>Streptomyces</taxon>
    </lineage>
</organism>
<evidence type="ECO:0000256" key="1">
    <source>
        <dbReference type="SAM" id="SignalP"/>
    </source>
</evidence>
<feature type="chain" id="PRO_5038336404" description="Secreted protein" evidence="1">
    <location>
        <begin position="32"/>
        <end position="468"/>
    </location>
</feature>
<evidence type="ECO:0008006" key="3">
    <source>
        <dbReference type="Google" id="ProtNLM"/>
    </source>
</evidence>
<keyword evidence="1" id="KW-0732">Signal</keyword>
<sequence>MTYRGRHRRQRRGRALRGVLAGTALALTAAATIVSASQAVSSDNPGPLRSITSAAELKDFQLKEHLASKRSLDRLATSMGGTVGVSSVLEHTNRTLRGAAECAPTETEALPVAPTATRAYCWDDADSASQRWLPQSVTTSGDADEDGRWGANRVILSGWTHNDAKTDEPELSRGLARVAVIDANDLSDMTYRWVLLVVPTEDGSDYRKLASSISGMVWYQDKLLVTASATDTDQQSLYVYDMNRIQRASVDSPVVGRVPGGWSAHGYGYVMPAVASYSLTGGTCDPAADDRTPCFGSLSLDRSSTPDSLVASEAFPAGADQRSRLWRYSFSRAGDRSGLLAANLFGRVNAVEAYSTKATGIQGVLSYRSAGDEKADWYVGLAPSAKDRHGTLWRLDSEGAKAARCGSDEESRRCWGEQAESLSYWEGTGELWSLTERASDERSGWRGTPVPERVLYAVPLSSITGSLK</sequence>
<proteinExistence type="predicted"/>
<name>A0A6B3C029_9ACTN</name>
<dbReference type="EMBL" id="JAAGLU010000028">
    <property type="protein sequence ID" value="NEC90005.1"/>
    <property type="molecule type" value="Genomic_DNA"/>
</dbReference>
<accession>A0A6B3C029</accession>
<comment type="caution">
    <text evidence="2">The sequence shown here is derived from an EMBL/GenBank/DDBJ whole genome shotgun (WGS) entry which is preliminary data.</text>
</comment>
<dbReference type="RefSeq" id="WP_164319503.1">
    <property type="nucleotide sequence ID" value="NZ_JAAGLU010000028.1"/>
</dbReference>
<gene>
    <name evidence="2" type="ORF">G3I71_30340</name>
</gene>
<feature type="signal peptide" evidence="1">
    <location>
        <begin position="1"/>
        <end position="31"/>
    </location>
</feature>